<evidence type="ECO:0000259" key="16">
    <source>
        <dbReference type="PROSITE" id="PS50157"/>
    </source>
</evidence>
<feature type="compositionally biased region" description="Low complexity" evidence="14">
    <location>
        <begin position="1073"/>
        <end position="1083"/>
    </location>
</feature>
<dbReference type="Pfam" id="PF00096">
    <property type="entry name" value="zf-C2H2"/>
    <property type="match status" value="2"/>
</dbReference>
<keyword evidence="10 12" id="KW-0539">Nucleus</keyword>
<keyword evidence="9" id="KW-0804">Transcription</keyword>
<dbReference type="OrthoDB" id="6417226at2759"/>
<dbReference type="Pfam" id="PF00046">
    <property type="entry name" value="Homeodomain"/>
    <property type="match status" value="4"/>
</dbReference>
<dbReference type="PROSITE" id="PS00027">
    <property type="entry name" value="HOMEOBOX_1"/>
    <property type="match status" value="2"/>
</dbReference>
<evidence type="ECO:0000256" key="13">
    <source>
        <dbReference type="RuleBase" id="RU000682"/>
    </source>
</evidence>
<feature type="region of interest" description="Disordered" evidence="14">
    <location>
        <begin position="1"/>
        <end position="34"/>
    </location>
</feature>
<organism evidence="17 18">
    <name type="scientific">Tigriopus californicus</name>
    <name type="common">Marine copepod</name>
    <dbReference type="NCBI Taxonomy" id="6832"/>
    <lineage>
        <taxon>Eukaryota</taxon>
        <taxon>Metazoa</taxon>
        <taxon>Ecdysozoa</taxon>
        <taxon>Arthropoda</taxon>
        <taxon>Crustacea</taxon>
        <taxon>Multicrustacea</taxon>
        <taxon>Hexanauplia</taxon>
        <taxon>Copepoda</taxon>
        <taxon>Harpacticoida</taxon>
        <taxon>Harpacticidae</taxon>
        <taxon>Tigriopus</taxon>
    </lineage>
</organism>
<evidence type="ECO:0000256" key="1">
    <source>
        <dbReference type="ARBA" id="ARBA00004123"/>
    </source>
</evidence>
<evidence type="ECO:0000256" key="3">
    <source>
        <dbReference type="ARBA" id="ARBA00022737"/>
    </source>
</evidence>
<keyword evidence="4 11" id="KW-0863">Zinc-finger</keyword>
<reference evidence="17 18" key="1">
    <citation type="journal article" date="2018" name="Nat. Ecol. Evol.">
        <title>Genomic signatures of mitonuclear coevolution across populations of Tigriopus californicus.</title>
        <authorList>
            <person name="Barreto F.S."/>
            <person name="Watson E.T."/>
            <person name="Lima T.G."/>
            <person name="Willett C.S."/>
            <person name="Edmands S."/>
            <person name="Li W."/>
            <person name="Burton R.S."/>
        </authorList>
    </citation>
    <scope>NUCLEOTIDE SEQUENCE [LARGE SCALE GENOMIC DNA]</scope>
    <source>
        <strain evidence="17 18">San Diego</strain>
    </source>
</reference>
<dbReference type="PANTHER" id="PTHR45891">
    <property type="entry name" value="ZINC FINGER HOMEOBOX PROTEIN"/>
    <property type="match status" value="1"/>
</dbReference>
<feature type="compositionally biased region" description="Low complexity" evidence="14">
    <location>
        <begin position="1221"/>
        <end position="1233"/>
    </location>
</feature>
<dbReference type="InterPro" id="IPR009057">
    <property type="entry name" value="Homeodomain-like_sf"/>
</dbReference>
<feature type="compositionally biased region" description="Low complexity" evidence="14">
    <location>
        <begin position="561"/>
        <end position="584"/>
    </location>
</feature>
<dbReference type="Gene3D" id="1.10.10.60">
    <property type="entry name" value="Homeodomain-like"/>
    <property type="match status" value="4"/>
</dbReference>
<dbReference type="SMART" id="SM00355">
    <property type="entry name" value="ZnF_C2H2"/>
    <property type="match status" value="11"/>
</dbReference>
<feature type="region of interest" description="Disordered" evidence="14">
    <location>
        <begin position="1445"/>
        <end position="1492"/>
    </location>
</feature>
<feature type="compositionally biased region" description="Polar residues" evidence="14">
    <location>
        <begin position="1445"/>
        <end position="1477"/>
    </location>
</feature>
<dbReference type="GO" id="GO:0000981">
    <property type="term" value="F:DNA-binding transcription factor activity, RNA polymerase II-specific"/>
    <property type="evidence" value="ECO:0007669"/>
    <property type="project" value="InterPro"/>
</dbReference>
<feature type="region of interest" description="Disordered" evidence="14">
    <location>
        <begin position="2000"/>
        <end position="2055"/>
    </location>
</feature>
<evidence type="ECO:0008006" key="19">
    <source>
        <dbReference type="Google" id="ProtNLM"/>
    </source>
</evidence>
<evidence type="ECO:0000313" key="17">
    <source>
        <dbReference type="EMBL" id="TRY62059.1"/>
    </source>
</evidence>
<dbReference type="STRING" id="6832.A0A553N9I1"/>
<feature type="region of interest" description="Disordered" evidence="14">
    <location>
        <begin position="1306"/>
        <end position="1346"/>
    </location>
</feature>
<dbReference type="PROSITE" id="PS00028">
    <property type="entry name" value="ZINC_FINGER_C2H2_1"/>
    <property type="match status" value="4"/>
</dbReference>
<protein>
    <recommendedName>
        <fullName evidence="19">Zinc finger homeobox protein 4</fullName>
    </recommendedName>
</protein>
<feature type="DNA-binding region" description="Homeobox" evidence="12">
    <location>
        <begin position="1505"/>
        <end position="1564"/>
    </location>
</feature>
<feature type="compositionally biased region" description="Polar residues" evidence="14">
    <location>
        <begin position="1"/>
        <end position="10"/>
    </location>
</feature>
<feature type="DNA-binding region" description="Homeobox" evidence="12">
    <location>
        <begin position="2055"/>
        <end position="2114"/>
    </location>
</feature>
<keyword evidence="7 12" id="KW-0238">DNA-binding</keyword>
<feature type="compositionally biased region" description="Low complexity" evidence="14">
    <location>
        <begin position="307"/>
        <end position="322"/>
    </location>
</feature>
<keyword evidence="2" id="KW-0479">Metal-binding</keyword>
<feature type="compositionally biased region" description="Low complexity" evidence="14">
    <location>
        <begin position="1832"/>
        <end position="1847"/>
    </location>
</feature>
<feature type="domain" description="C2H2-type" evidence="16">
    <location>
        <begin position="491"/>
        <end position="520"/>
    </location>
</feature>
<feature type="compositionally biased region" description="Polar residues" evidence="14">
    <location>
        <begin position="1324"/>
        <end position="1346"/>
    </location>
</feature>
<feature type="compositionally biased region" description="Basic and acidic residues" evidence="14">
    <location>
        <begin position="951"/>
        <end position="965"/>
    </location>
</feature>
<feature type="compositionally biased region" description="Basic and acidic residues" evidence="14">
    <location>
        <begin position="11"/>
        <end position="21"/>
    </location>
</feature>
<dbReference type="SMART" id="SM00389">
    <property type="entry name" value="HOX"/>
    <property type="match status" value="4"/>
</dbReference>
<dbReference type="CDD" id="cd00086">
    <property type="entry name" value="homeodomain"/>
    <property type="match status" value="4"/>
</dbReference>
<feature type="region of interest" description="Disordered" evidence="14">
    <location>
        <begin position="1903"/>
        <end position="1963"/>
    </location>
</feature>
<feature type="domain" description="Homeobox" evidence="15">
    <location>
        <begin position="2249"/>
        <end position="2309"/>
    </location>
</feature>
<comment type="subcellular location">
    <subcellularLocation>
        <location evidence="1 12 13">Nucleus</location>
    </subcellularLocation>
</comment>
<feature type="region of interest" description="Disordered" evidence="14">
    <location>
        <begin position="526"/>
        <end position="585"/>
    </location>
</feature>
<feature type="domain" description="C2H2-type" evidence="16">
    <location>
        <begin position="1132"/>
        <end position="1161"/>
    </location>
</feature>
<feature type="compositionally biased region" description="Polar residues" evidence="14">
    <location>
        <begin position="1743"/>
        <end position="1761"/>
    </location>
</feature>
<keyword evidence="18" id="KW-1185">Reference proteome</keyword>
<feature type="region of interest" description="Disordered" evidence="14">
    <location>
        <begin position="236"/>
        <end position="259"/>
    </location>
</feature>
<gene>
    <name evidence="17" type="ORF">TCAL_11806</name>
</gene>
<keyword evidence="5" id="KW-0862">Zinc</keyword>
<evidence type="ECO:0000256" key="11">
    <source>
        <dbReference type="PROSITE-ProRule" id="PRU00042"/>
    </source>
</evidence>
<dbReference type="InterPro" id="IPR036236">
    <property type="entry name" value="Znf_C2H2_sf"/>
</dbReference>
<dbReference type="EMBL" id="VCGU01000459">
    <property type="protein sequence ID" value="TRY62059.1"/>
    <property type="molecule type" value="Genomic_DNA"/>
</dbReference>
<feature type="domain" description="Homeobox" evidence="15">
    <location>
        <begin position="1503"/>
        <end position="1563"/>
    </location>
</feature>
<feature type="region of interest" description="Disordered" evidence="14">
    <location>
        <begin position="1820"/>
        <end position="1855"/>
    </location>
</feature>
<dbReference type="InterPro" id="IPR001356">
    <property type="entry name" value="HD"/>
</dbReference>
<feature type="compositionally biased region" description="Polar residues" evidence="14">
    <location>
        <begin position="1202"/>
        <end position="1220"/>
    </location>
</feature>
<evidence type="ECO:0000256" key="12">
    <source>
        <dbReference type="PROSITE-ProRule" id="PRU00108"/>
    </source>
</evidence>
<evidence type="ECO:0000256" key="9">
    <source>
        <dbReference type="ARBA" id="ARBA00023163"/>
    </source>
</evidence>
<feature type="domain" description="Homeobox" evidence="15">
    <location>
        <begin position="2053"/>
        <end position="2113"/>
    </location>
</feature>
<evidence type="ECO:0000256" key="10">
    <source>
        <dbReference type="ARBA" id="ARBA00023242"/>
    </source>
</evidence>
<feature type="domain" description="C2H2-type" evidence="16">
    <location>
        <begin position="1013"/>
        <end position="1042"/>
    </location>
</feature>
<dbReference type="Gene3D" id="3.30.160.60">
    <property type="entry name" value="Classic Zinc Finger"/>
    <property type="match status" value="2"/>
</dbReference>
<dbReference type="GO" id="GO:0008270">
    <property type="term" value="F:zinc ion binding"/>
    <property type="evidence" value="ECO:0007669"/>
    <property type="project" value="UniProtKB-KW"/>
</dbReference>
<feature type="region of interest" description="Disordered" evidence="14">
    <location>
        <begin position="948"/>
        <end position="980"/>
    </location>
</feature>
<feature type="compositionally biased region" description="Low complexity" evidence="14">
    <location>
        <begin position="2000"/>
        <end position="2010"/>
    </location>
</feature>
<feature type="region of interest" description="Disordered" evidence="14">
    <location>
        <begin position="296"/>
        <end position="371"/>
    </location>
</feature>
<dbReference type="PANTHER" id="PTHR45891:SF3">
    <property type="entry name" value="ZINC FINGER PROTEIN 2"/>
    <property type="match status" value="1"/>
</dbReference>
<dbReference type="SUPFAM" id="SSF46689">
    <property type="entry name" value="Homeodomain-like"/>
    <property type="match status" value="4"/>
</dbReference>
<comment type="caution">
    <text evidence="17">The sequence shown here is derived from an EMBL/GenBank/DDBJ whole genome shotgun (WGS) entry which is preliminary data.</text>
</comment>
<feature type="compositionally biased region" description="Basic and acidic residues" evidence="14">
    <location>
        <begin position="1309"/>
        <end position="1322"/>
    </location>
</feature>
<dbReference type="Pfam" id="PF24056">
    <property type="entry name" value="zf-C2H2_ZFHX3"/>
    <property type="match status" value="1"/>
</dbReference>
<evidence type="ECO:0000313" key="18">
    <source>
        <dbReference type="Proteomes" id="UP000318571"/>
    </source>
</evidence>
<dbReference type="InterPro" id="IPR017970">
    <property type="entry name" value="Homeobox_CS"/>
</dbReference>
<feature type="region of interest" description="Disordered" evidence="14">
    <location>
        <begin position="2224"/>
        <end position="2253"/>
    </location>
</feature>
<feature type="compositionally biased region" description="Basic and acidic residues" evidence="14">
    <location>
        <begin position="1048"/>
        <end position="1067"/>
    </location>
</feature>
<keyword evidence="6" id="KW-0805">Transcription regulation</keyword>
<keyword evidence="8 12" id="KW-0371">Homeobox</keyword>
<keyword evidence="3" id="KW-0677">Repeat</keyword>
<feature type="compositionally biased region" description="Acidic residues" evidence="14">
    <location>
        <begin position="2022"/>
        <end position="2031"/>
    </location>
</feature>
<feature type="compositionally biased region" description="Basic and acidic residues" evidence="14">
    <location>
        <begin position="2228"/>
        <end position="2245"/>
    </location>
</feature>
<feature type="compositionally biased region" description="Low complexity" evidence="14">
    <location>
        <begin position="357"/>
        <end position="370"/>
    </location>
</feature>
<feature type="region of interest" description="Disordered" evidence="14">
    <location>
        <begin position="2109"/>
        <end position="2145"/>
    </location>
</feature>
<feature type="compositionally biased region" description="Polar residues" evidence="14">
    <location>
        <begin position="1914"/>
        <end position="1929"/>
    </location>
</feature>
<feature type="DNA-binding region" description="Homeobox" evidence="12">
    <location>
        <begin position="1761"/>
        <end position="1820"/>
    </location>
</feature>
<evidence type="ECO:0000256" key="4">
    <source>
        <dbReference type="ARBA" id="ARBA00022771"/>
    </source>
</evidence>
<evidence type="ECO:0000259" key="15">
    <source>
        <dbReference type="PROSITE" id="PS50071"/>
    </source>
</evidence>
<feature type="region of interest" description="Disordered" evidence="14">
    <location>
        <begin position="1048"/>
        <end position="1120"/>
    </location>
</feature>
<dbReference type="SMART" id="SM00451">
    <property type="entry name" value="ZnF_U1"/>
    <property type="match status" value="5"/>
</dbReference>
<feature type="compositionally biased region" description="Polar residues" evidence="14">
    <location>
        <begin position="526"/>
        <end position="560"/>
    </location>
</feature>
<dbReference type="PROSITE" id="PS50071">
    <property type="entry name" value="HOMEOBOX_2"/>
    <property type="match status" value="4"/>
</dbReference>
<evidence type="ECO:0000256" key="5">
    <source>
        <dbReference type="ARBA" id="ARBA00022833"/>
    </source>
</evidence>
<evidence type="ECO:0000256" key="2">
    <source>
        <dbReference type="ARBA" id="ARBA00022723"/>
    </source>
</evidence>
<evidence type="ECO:0000256" key="8">
    <source>
        <dbReference type="ARBA" id="ARBA00023155"/>
    </source>
</evidence>
<feature type="DNA-binding region" description="Homeobox" evidence="12">
    <location>
        <begin position="2251"/>
        <end position="2310"/>
    </location>
</feature>
<dbReference type="FunFam" id="1.10.10.60:FF:000080">
    <property type="entry name" value="Zinc finger homeobox protein 2"/>
    <property type="match status" value="1"/>
</dbReference>
<feature type="region of interest" description="Disordered" evidence="14">
    <location>
        <begin position="1604"/>
        <end position="1663"/>
    </location>
</feature>
<dbReference type="SUPFAM" id="SSF57667">
    <property type="entry name" value="beta-beta-alpha zinc fingers"/>
    <property type="match status" value="3"/>
</dbReference>
<dbReference type="InterPro" id="IPR003604">
    <property type="entry name" value="Matrin/U1-like-C_Znf_C2H2"/>
</dbReference>
<evidence type="ECO:0000256" key="6">
    <source>
        <dbReference type="ARBA" id="ARBA00023015"/>
    </source>
</evidence>
<dbReference type="Proteomes" id="UP000318571">
    <property type="component" value="Chromosome 8"/>
</dbReference>
<dbReference type="FunFam" id="3.30.160.60:FF:000081">
    <property type="entry name" value="Zinc finger homeobox protein 4"/>
    <property type="match status" value="1"/>
</dbReference>
<feature type="domain" description="Homeobox" evidence="15">
    <location>
        <begin position="1759"/>
        <end position="1819"/>
    </location>
</feature>
<dbReference type="FunFam" id="1.10.10.60:FF:000064">
    <property type="entry name" value="Zinc finger homeobox protein 4"/>
    <property type="match status" value="1"/>
</dbReference>
<name>A0A553N9I1_TIGCA</name>
<proteinExistence type="predicted"/>
<dbReference type="InterPro" id="IPR013087">
    <property type="entry name" value="Znf_C2H2_type"/>
</dbReference>
<dbReference type="PROSITE" id="PS50157">
    <property type="entry name" value="ZINC_FINGER_C2H2_2"/>
    <property type="match status" value="4"/>
</dbReference>
<feature type="compositionally biased region" description="Basic and acidic residues" evidence="14">
    <location>
        <begin position="1607"/>
        <end position="1628"/>
    </location>
</feature>
<feature type="region of interest" description="Disordered" evidence="14">
    <location>
        <begin position="1731"/>
        <end position="1766"/>
    </location>
</feature>
<feature type="compositionally biased region" description="Polar residues" evidence="14">
    <location>
        <begin position="1633"/>
        <end position="1663"/>
    </location>
</feature>
<dbReference type="InterPro" id="IPR051968">
    <property type="entry name" value="ZnFinger_Homeobox_TR"/>
</dbReference>
<feature type="region of interest" description="Disordered" evidence="14">
    <location>
        <begin position="1200"/>
        <end position="1233"/>
    </location>
</feature>
<accession>A0A553N9I1</accession>
<feature type="domain" description="C2H2-type" evidence="16">
    <location>
        <begin position="1863"/>
        <end position="1890"/>
    </location>
</feature>
<dbReference type="GO" id="GO:0005634">
    <property type="term" value="C:nucleus"/>
    <property type="evidence" value="ECO:0007669"/>
    <property type="project" value="UniProtKB-SubCell"/>
</dbReference>
<evidence type="ECO:0000256" key="7">
    <source>
        <dbReference type="ARBA" id="ARBA00023125"/>
    </source>
</evidence>
<sequence length="2430" mass="267160">MSASLTQLDATDSKSDEERPSSRLSDSGIGRPGSFIEQRDVEKFAGKILYKSGSAYIIDDAELNDGDELPIPRPDSDEGIHSSHDASMTAISNAFYISKSSAYFNSLYGQSGVKLMQEKNVLETPVVHSFKVFTPRDQRGSQSGSMEETTDLKNLSPLMNYSAVPVKPILMCFMCKLSFACTESFVNHCAEGGHNIILNADEKQMLEAKNCSAIIQNAGKEKKEATVSFLEPLITSREKSPLSQPPLSPGAINSSNTSPKTRALLTSSKVPNTSSPSASSADPASMAAMLLSASSVGALSSPPPPASSSSLSSSKTPPGSASKLSPIGMAEPFSPLGGQMSSRSPPMAPNTPESRLSEAPSPMASSPLPAVTTTISSYPNLPTNANMLQGTTIGACPEHVNGRPTGVECSQCDLILNQSRLSGMGWNTARNSCKTLKCPKCNWHYKYQETLEIHMKEKHPENETTCIYCITGQQHPRLARGETYTCGYKPYRCEVCNYSTTTKGNLSIHMQSDKHLNNMQELQNNGASTASTMGTDGTNKISSSPSNVRPGSGSSNSTPLASPKQSAQQHQQQHQQQQQQQPQKPNFRCDVCNYETNVARNLRIHMTSEKHTHNMMSIQHQNVSQSIQQQLSASGMGVPGYPSMAGLMSGMQGSLDPKQLLQFSGLLAASGSGGNKAEPAAVMADFAYNQALLAQLMSGGQFPGAPPPDFANMMAGNNGLGFPGIGAPSLKDNDSQSDMIEPNPKHLFTCCVCRNFSCDQLDDISSHLSEDRSRTRESEVSIVIAGNYLCQLCNYKTTLKANFQLHCKTDKHLQRLSHVNHIKEGGPSNEWKLRCLSNMNPVELRCNACDFVTNSPHKLQVHVSNQEHQVSSVLFIHLQNKEHEAGNNQDAVLSFNCVLCDFQSSGKHGLMQHVRTMRHLQMEQVHQLKKRALRNTSQTEIEDIFQVADLANKHSPEENKREQRGLESSGMVGNDGGEDDIAEDEQEIKSNLGSKEAAYNYNLDKYMDPNRPFKCEVCKESFTQKNILLVHYNSVNHLNRLKKSITQAHHENNSNSGESEREPNNTEHKRKQSQSSMSNQRQRLASSEGGDAADLSFSVPVSSPRAEKTPPRGSALEALFGGRRDDDEVKPFKCNICRVAYSQDSTLDIHVRSVLHQTKAAKLQDLILSGQIDLSKPLIERPDAQQIQEQHKKMVNDLLSPKSVNSTGSTNCNSSPNLRVSSPNRSGSPQSSPLANLHALMTAKNNGSPNESSSDESSSMITNLAKTFLPGLVQQSQDEKDDKRPSPVLKNLLQHYGLDFVKQFSDFQGKPEEDKDDVERGRGTPNSERSQSRPPSVAPQSQGGNLTEVQEALQKAMIQSQLQHMNPMLMQMSQMNPLLAMNLTPPLLPPSMMKAGGGLQDLQAALLSQMHQNTQHLLGQQVGNQNPFLPMGLDPKLLALISSNKQPTDLSSDSSSNLPQMVGRSPSSGNTKESPISNFGKPPPTSLPDPKTLLMQQQPVPVDQGKRARTRITDEQLKILRSNFDINNSPSEDMLNLMAQQTGLPLKVIKHWFRNTLFKERQKNKDSPYNFNNPPSTKLNLEEYEKTGEPKVTPLNLEDQAAYVRESVTKKEDIKTEPLGHDESEDMKPCPSSPGNNTLVRPSSNSDHSAEDSNATTTNKVPNINIESSSNFASTVTPTTVSGNSLTLSKLLSSQMGQLAPTNNLLPNFPAFPNTTNSPMPPTSMPDYLNSFASRLGQGGPSEMTSPRAQSPQSIPSSTGKRANRTRFTDYQIKVLQEFFENNAYPKDDDLEYLSKLLGLSPRVIVVWFQNARQKARKIYENQPASEGNNGGTNTPAPPNNNSNQSSDEGDNTRFNKKEGCNYQCKKCMLIFQRYYELIRHQKQHCYKEEDAKRSAQAQKAAAQAAAQFGGTNGSNFIQPPASEDSNSSLDHRSIASPFPHSNEVTNNAKGGNGSAEDPRRDHQQFSDLTKDAVNRMFTSGGSFLNYAPNSPFGILQHQALQQQCQQQSQHPANPVPSDNAMDGDEMDNESIESAPSSTKRKLSEEGDLGDESAHKRLRTSILPEQLDFLYQKYQLENNPSRKMLERIASEVGLRKRVVQVWFQNTRARDRKGQLKPPMPNQPMSIAVSNSDEDEDKDRPSLPESPFLVSDQIASLIPNSTSAYNLQNSMRKYYEDTMKRFMNDINDANVRSGLAAAAAAAPLAAVQLESSPASMQQALDLTSNFDDSSDHQEDFDPNKSCDTDSNHGGGSKRFRTQMSSVQVKMMKGIFEAYKTPTMTECSNLGQEIGLQKRVVQVWFQNARAKEKRAKMQLQQATGQDTDGNSVPTPEECKVCGIKYEQKFAVQDHLFTKDHLMRLRVAIENGKYDPESPGHNISQSAALIQGGQRTPSSDSANQSLQMLQMTTQVNNRELLDKIASHQNNPRMLMQV</sequence>
<evidence type="ECO:0000256" key="14">
    <source>
        <dbReference type="SAM" id="MobiDB-lite"/>
    </source>
</evidence>
<dbReference type="OMA" id="SHVMIQH"/>
<dbReference type="GO" id="GO:0000978">
    <property type="term" value="F:RNA polymerase II cis-regulatory region sequence-specific DNA binding"/>
    <property type="evidence" value="ECO:0007669"/>
    <property type="project" value="TreeGrafter"/>
</dbReference>